<reference evidence="3" key="1">
    <citation type="submission" date="2022-11" db="UniProtKB">
        <authorList>
            <consortium name="WormBaseParasite"/>
        </authorList>
    </citation>
    <scope>IDENTIFICATION</scope>
</reference>
<evidence type="ECO:0000313" key="2">
    <source>
        <dbReference type="Proteomes" id="UP000887563"/>
    </source>
</evidence>
<keyword evidence="1" id="KW-0812">Transmembrane</keyword>
<keyword evidence="1" id="KW-1133">Transmembrane helix</keyword>
<dbReference type="Proteomes" id="UP000887563">
    <property type="component" value="Unplaced"/>
</dbReference>
<feature type="transmembrane region" description="Helical" evidence="1">
    <location>
        <begin position="83"/>
        <end position="104"/>
    </location>
</feature>
<name>A0A914NY41_MELIC</name>
<accession>A0A914NY41</accession>
<keyword evidence="2" id="KW-1185">Reference proteome</keyword>
<keyword evidence="1" id="KW-0472">Membrane</keyword>
<evidence type="ECO:0000256" key="1">
    <source>
        <dbReference type="SAM" id="Phobius"/>
    </source>
</evidence>
<dbReference type="AlphaFoldDB" id="A0A914NY41"/>
<organism evidence="2 3">
    <name type="scientific">Meloidogyne incognita</name>
    <name type="common">Southern root-knot nematode worm</name>
    <name type="synonym">Oxyuris incognita</name>
    <dbReference type="NCBI Taxonomy" id="6306"/>
    <lineage>
        <taxon>Eukaryota</taxon>
        <taxon>Metazoa</taxon>
        <taxon>Ecdysozoa</taxon>
        <taxon>Nematoda</taxon>
        <taxon>Chromadorea</taxon>
        <taxon>Rhabditida</taxon>
        <taxon>Tylenchina</taxon>
        <taxon>Tylenchomorpha</taxon>
        <taxon>Tylenchoidea</taxon>
        <taxon>Meloidogynidae</taxon>
        <taxon>Meloidogyninae</taxon>
        <taxon>Meloidogyne</taxon>
        <taxon>Meloidogyne incognita group</taxon>
    </lineage>
</organism>
<protein>
    <submittedName>
        <fullName evidence="3">Uncharacterized protein</fullName>
    </submittedName>
</protein>
<evidence type="ECO:0000313" key="3">
    <source>
        <dbReference type="WBParaSite" id="Minc3s08968g42801"/>
    </source>
</evidence>
<proteinExistence type="predicted"/>
<dbReference type="WBParaSite" id="Minc3s08968g42801">
    <property type="protein sequence ID" value="Minc3s08968g42801"/>
    <property type="gene ID" value="Minc3s08968g42801"/>
</dbReference>
<sequence>KANPRNLKVISRNEDSSLIWTWWMSSNDIILFVSTIDMTCNSGLFTSFQRINSCRRHNRTIRSFITSIIINLLRMMITSNNRRIFNTSSCTLAVVIVTIFLAGSDRIIRVLMNRRGRWSRITITFNPYNGTKIKNKALRFTKNKNLHSAITLLIV</sequence>